<reference evidence="3 4" key="1">
    <citation type="submission" date="2019-06" db="EMBL/GenBank/DDBJ databases">
        <title>Complete genome sequence of Bacteroides uniformis NBRC 113350.</title>
        <authorList>
            <person name="Miura T."/>
            <person name="Furukawa M."/>
            <person name="Shimamura M."/>
            <person name="Ohyama Y."/>
            <person name="Yamazoe A."/>
            <person name="Kawasaki H."/>
        </authorList>
    </citation>
    <scope>NUCLEOTIDE SEQUENCE [LARGE SCALE GENOMIC DNA]</scope>
    <source>
        <strain evidence="3 4">NBRC 113350</strain>
        <plasmid evidence="4">pbun1 dna</plasmid>
    </source>
</reference>
<dbReference type="Pfam" id="PF11799">
    <property type="entry name" value="IMS_C"/>
    <property type="match status" value="1"/>
</dbReference>
<geneLocation type="plasmid" evidence="4">
    <name>pbun1 dna</name>
</geneLocation>
<accession>A0A4Y1VM39</accession>
<keyword evidence="3" id="KW-0614">Plasmid</keyword>
<dbReference type="KEGG" id="bun:Bun01g_38680"/>
<gene>
    <name evidence="3" type="ORF">Bun01g_38680</name>
</gene>
<evidence type="ECO:0000313" key="4">
    <source>
        <dbReference type="Proteomes" id="UP000320533"/>
    </source>
</evidence>
<dbReference type="EMBL" id="AP019725">
    <property type="protein sequence ID" value="BBK89498.1"/>
    <property type="molecule type" value="Genomic_DNA"/>
</dbReference>
<evidence type="ECO:0000259" key="2">
    <source>
        <dbReference type="Pfam" id="PF13438"/>
    </source>
</evidence>
<dbReference type="GO" id="GO:0006281">
    <property type="term" value="P:DNA repair"/>
    <property type="evidence" value="ECO:0007669"/>
    <property type="project" value="InterPro"/>
</dbReference>
<feature type="domain" description="DNA polymerase Y-family little finger" evidence="1">
    <location>
        <begin position="2"/>
        <end position="83"/>
    </location>
</feature>
<evidence type="ECO:0008006" key="5">
    <source>
        <dbReference type="Google" id="ProtNLM"/>
    </source>
</evidence>
<dbReference type="InterPro" id="IPR017961">
    <property type="entry name" value="DNA_pol_Y-fam_little_finger"/>
</dbReference>
<name>A0A4Y1VM39_BACUN</name>
<dbReference type="InterPro" id="IPR025188">
    <property type="entry name" value="DUF4113"/>
</dbReference>
<evidence type="ECO:0000313" key="3">
    <source>
        <dbReference type="EMBL" id="BBK89498.1"/>
    </source>
</evidence>
<proteinExistence type="predicted"/>
<dbReference type="Proteomes" id="UP000320533">
    <property type="component" value="Plasmid pBUN1"/>
</dbReference>
<feature type="domain" description="DUF4113" evidence="2">
    <location>
        <begin position="94"/>
        <end position="144"/>
    </location>
</feature>
<sequence length="145" mass="16614">MQHSCCTEITVFAYTSRFRMDLPQYCINRTIHLQVPTNDLQELVSTAVRALRMDFRKEGGYQYKKAGVIVWNIVPDSAIQTNLFDTIDRDKQSRLAAAIDAINRKNGHNTIKVAVQGTTDKSWHLKCEHISKQYTTNLDDVILVK</sequence>
<evidence type="ECO:0000259" key="1">
    <source>
        <dbReference type="Pfam" id="PF11799"/>
    </source>
</evidence>
<dbReference type="AlphaFoldDB" id="A0A4Y1VM39"/>
<dbReference type="Pfam" id="PF13438">
    <property type="entry name" value="DUF4113"/>
    <property type="match status" value="1"/>
</dbReference>
<dbReference type="GO" id="GO:0003684">
    <property type="term" value="F:damaged DNA binding"/>
    <property type="evidence" value="ECO:0007669"/>
    <property type="project" value="InterPro"/>
</dbReference>
<organism evidence="3 4">
    <name type="scientific">Bacteroides uniformis</name>
    <dbReference type="NCBI Taxonomy" id="820"/>
    <lineage>
        <taxon>Bacteria</taxon>
        <taxon>Pseudomonadati</taxon>
        <taxon>Bacteroidota</taxon>
        <taxon>Bacteroidia</taxon>
        <taxon>Bacteroidales</taxon>
        <taxon>Bacteroidaceae</taxon>
        <taxon>Bacteroides</taxon>
    </lineage>
</organism>
<protein>
    <recommendedName>
        <fullName evidence="5">DUF4113 domain-containing protein</fullName>
    </recommendedName>
</protein>